<dbReference type="AlphaFoldDB" id="A0A0A9BDC2"/>
<evidence type="ECO:0000313" key="1">
    <source>
        <dbReference type="EMBL" id="JAD61346.1"/>
    </source>
</evidence>
<reference evidence="1" key="1">
    <citation type="submission" date="2014-09" db="EMBL/GenBank/DDBJ databases">
        <authorList>
            <person name="Magalhaes I.L.F."/>
            <person name="Oliveira U."/>
            <person name="Santos F.R."/>
            <person name="Vidigal T.H.D.A."/>
            <person name="Brescovit A.D."/>
            <person name="Santos A.J."/>
        </authorList>
    </citation>
    <scope>NUCLEOTIDE SEQUENCE</scope>
    <source>
        <tissue evidence="1">Shoot tissue taken approximately 20 cm above the soil surface</tissue>
    </source>
</reference>
<reference evidence="1" key="2">
    <citation type="journal article" date="2015" name="Data Brief">
        <title>Shoot transcriptome of the giant reed, Arundo donax.</title>
        <authorList>
            <person name="Barrero R.A."/>
            <person name="Guerrero F.D."/>
            <person name="Moolhuijzen P."/>
            <person name="Goolsby J.A."/>
            <person name="Tidwell J."/>
            <person name="Bellgard S.E."/>
            <person name="Bellgard M.I."/>
        </authorList>
    </citation>
    <scope>NUCLEOTIDE SEQUENCE</scope>
    <source>
        <tissue evidence="1">Shoot tissue taken approximately 20 cm above the soil surface</tissue>
    </source>
</reference>
<protein>
    <submittedName>
        <fullName evidence="1">Uncharacterized protein</fullName>
    </submittedName>
</protein>
<accession>A0A0A9BDC2</accession>
<proteinExistence type="predicted"/>
<dbReference type="EMBL" id="GBRH01236549">
    <property type="protein sequence ID" value="JAD61346.1"/>
    <property type="molecule type" value="Transcribed_RNA"/>
</dbReference>
<name>A0A0A9BDC2_ARUDO</name>
<sequence>MDTLMRRLIGTLLCQSRPVVPVRKRKMKIAPWDTPLTQ</sequence>
<organism evidence="1">
    <name type="scientific">Arundo donax</name>
    <name type="common">Giant reed</name>
    <name type="synonym">Donax arundinaceus</name>
    <dbReference type="NCBI Taxonomy" id="35708"/>
    <lineage>
        <taxon>Eukaryota</taxon>
        <taxon>Viridiplantae</taxon>
        <taxon>Streptophyta</taxon>
        <taxon>Embryophyta</taxon>
        <taxon>Tracheophyta</taxon>
        <taxon>Spermatophyta</taxon>
        <taxon>Magnoliopsida</taxon>
        <taxon>Liliopsida</taxon>
        <taxon>Poales</taxon>
        <taxon>Poaceae</taxon>
        <taxon>PACMAD clade</taxon>
        <taxon>Arundinoideae</taxon>
        <taxon>Arundineae</taxon>
        <taxon>Arundo</taxon>
    </lineage>
</organism>